<dbReference type="Gene3D" id="3.40.50.1820">
    <property type="entry name" value="alpha/beta hydrolase"/>
    <property type="match status" value="1"/>
</dbReference>
<name>A0A6J7JJ78_9ZZZZ</name>
<dbReference type="GO" id="GO:0055088">
    <property type="term" value="P:lipid homeostasis"/>
    <property type="evidence" value="ECO:0007669"/>
    <property type="project" value="TreeGrafter"/>
</dbReference>
<feature type="domain" description="AB hydrolase-1" evidence="1">
    <location>
        <begin position="48"/>
        <end position="263"/>
    </location>
</feature>
<organism evidence="2">
    <name type="scientific">freshwater metagenome</name>
    <dbReference type="NCBI Taxonomy" id="449393"/>
    <lineage>
        <taxon>unclassified sequences</taxon>
        <taxon>metagenomes</taxon>
        <taxon>ecological metagenomes</taxon>
    </lineage>
</organism>
<proteinExistence type="predicted"/>
<evidence type="ECO:0000313" key="2">
    <source>
        <dbReference type="EMBL" id="CAB4942859.1"/>
    </source>
</evidence>
<dbReference type="GO" id="GO:0042171">
    <property type="term" value="F:lysophosphatidic acid acyltransferase activity"/>
    <property type="evidence" value="ECO:0007669"/>
    <property type="project" value="TreeGrafter"/>
</dbReference>
<reference evidence="2" key="1">
    <citation type="submission" date="2020-05" db="EMBL/GenBank/DDBJ databases">
        <authorList>
            <person name="Chiriac C."/>
            <person name="Salcher M."/>
            <person name="Ghai R."/>
            <person name="Kavagutti S V."/>
        </authorList>
    </citation>
    <scope>NUCLEOTIDE SEQUENCE</scope>
</reference>
<dbReference type="EMBL" id="CAFBOZ010000013">
    <property type="protein sequence ID" value="CAB4993007.1"/>
    <property type="molecule type" value="Genomic_DNA"/>
</dbReference>
<evidence type="ECO:0000259" key="1">
    <source>
        <dbReference type="Pfam" id="PF12697"/>
    </source>
</evidence>
<dbReference type="GO" id="GO:0052689">
    <property type="term" value="F:carboxylic ester hydrolase activity"/>
    <property type="evidence" value="ECO:0007669"/>
    <property type="project" value="TreeGrafter"/>
</dbReference>
<sequence>MSAASDSLPGRRRTRAMRLWDWSVPPTGVAHREILTVEPVSASGRPPLLFVHGVAHGAWCFAEHWLSAAAERGFSASAVSLRGHGGSGGAAQLGRATSRAYVHDIMQAITELPEPPVLVGHSMGAVLSQLVAERYPVRGLVLLTPAPAHGAWGTLAHTLRRRPADALAVLAGRTMPMRPELLFTGLEAGEAKRLASRTGRESPVAQYELLRRRRIGPVRCPVLVVGTPDDRLVRIDDVERTAAMYGVEAQWLSGMGHDVMLDAGWERALDLVLDWVDVEVPPGTPALGPIRQSR</sequence>
<dbReference type="EMBL" id="CAFBNF010000092">
    <property type="protein sequence ID" value="CAB4942859.1"/>
    <property type="molecule type" value="Genomic_DNA"/>
</dbReference>
<dbReference type="PANTHER" id="PTHR42886:SF42">
    <property type="entry name" value="ALPHA_BETA-HYDROLASES SUPERFAMILY PROTEIN"/>
    <property type="match status" value="1"/>
</dbReference>
<dbReference type="Pfam" id="PF12697">
    <property type="entry name" value="Abhydrolase_6"/>
    <property type="match status" value="1"/>
</dbReference>
<accession>A0A6J7JJ78</accession>
<evidence type="ECO:0000313" key="3">
    <source>
        <dbReference type="EMBL" id="CAB4993007.1"/>
    </source>
</evidence>
<dbReference type="InterPro" id="IPR029058">
    <property type="entry name" value="AB_hydrolase_fold"/>
</dbReference>
<dbReference type="GO" id="GO:0006654">
    <property type="term" value="P:phosphatidic acid biosynthetic process"/>
    <property type="evidence" value="ECO:0007669"/>
    <property type="project" value="TreeGrafter"/>
</dbReference>
<dbReference type="InterPro" id="IPR000073">
    <property type="entry name" value="AB_hydrolase_1"/>
</dbReference>
<protein>
    <submittedName>
        <fullName evidence="2">Unannotated protein</fullName>
    </submittedName>
</protein>
<dbReference type="PANTHER" id="PTHR42886">
    <property type="entry name" value="RE40534P-RELATED"/>
    <property type="match status" value="1"/>
</dbReference>
<dbReference type="SUPFAM" id="SSF53474">
    <property type="entry name" value="alpha/beta-Hydrolases"/>
    <property type="match status" value="1"/>
</dbReference>
<gene>
    <name evidence="2" type="ORF">UFOPK3773_00959</name>
    <name evidence="3" type="ORF">UFOPK3992_00165</name>
</gene>
<dbReference type="AlphaFoldDB" id="A0A6J7JJ78"/>